<dbReference type="Proteomes" id="UP000199120">
    <property type="component" value="Unassembled WGS sequence"/>
</dbReference>
<gene>
    <name evidence="7" type="ORF">SAMN05192542_108228</name>
</gene>
<dbReference type="GO" id="GO:0045892">
    <property type="term" value="P:negative regulation of DNA-templated transcription"/>
    <property type="evidence" value="ECO:0007669"/>
    <property type="project" value="TreeGrafter"/>
</dbReference>
<dbReference type="PROSITE" id="PS51077">
    <property type="entry name" value="HTH_ICLR"/>
    <property type="match status" value="2"/>
</dbReference>
<dbReference type="OrthoDB" id="8524622at2"/>
<evidence type="ECO:0000256" key="2">
    <source>
        <dbReference type="ARBA" id="ARBA00023125"/>
    </source>
</evidence>
<keyword evidence="1" id="KW-0805">Transcription regulation</keyword>
<evidence type="ECO:0000259" key="6">
    <source>
        <dbReference type="PROSITE" id="PS51078"/>
    </source>
</evidence>
<protein>
    <submittedName>
        <fullName evidence="7">DNA-binding transcriptional regulator, IclR family</fullName>
    </submittedName>
</protein>
<dbReference type="PROSITE" id="PS51078">
    <property type="entry name" value="ICLR_ED"/>
    <property type="match status" value="2"/>
</dbReference>
<dbReference type="InterPro" id="IPR050707">
    <property type="entry name" value="HTH_MetabolicPath_Reg"/>
</dbReference>
<dbReference type="GO" id="GO:0003677">
    <property type="term" value="F:DNA binding"/>
    <property type="evidence" value="ECO:0007669"/>
    <property type="project" value="UniProtKB-KW"/>
</dbReference>
<dbReference type="InterPro" id="IPR014757">
    <property type="entry name" value="Tscrpt_reg_IclR_C"/>
</dbReference>
<evidence type="ECO:0000259" key="5">
    <source>
        <dbReference type="PROSITE" id="PS51077"/>
    </source>
</evidence>
<dbReference type="STRING" id="416943.SAMN05445871_4464"/>
<evidence type="ECO:0000256" key="3">
    <source>
        <dbReference type="ARBA" id="ARBA00023163"/>
    </source>
</evidence>
<sequence length="564" mass="58154">MKNRRSPPTPAAAPPAKPQRGIQSVEVGGRLLRALAAARAPLAPSDLAASGELAPGQAHAYLVSLARLGLVKRDALSGRYEPGPLALRLALLRVEQQPALRAAVPRAAALAQRLGCSVALCIAGPQGPTIVRYEHASLPLHVNLHVGTVMSLPATSTGRVFCAFAAPDALRAMWDNQAAQPAYSGEQDVSASHADDAAFAAALDTIRARGLERSVDAPSPGVSSVCVPVLDDERGLAMTLTAIGATGSLDVRWNGDVARALRDAAREIAANASADAMAFDGGARRGAPRWTTPADNDGATIENETETDVSNKPQRGIQSLDITGELLAALVAAGEPLTLRDLAARAGMPPAKAFPHLVSLQKTGLLGRDDAGRFEAGPLGLELGLLGLARLSPVREADAELTSLAAATGMSVALAVPGPLGPTVVRLEEAARPLHVSLRAGTVMSLVNTAIGRVFAAYLDDDVRAALLAQDGLRLAGLAGNDAIPDDYPATLARIRSRGVDTALDKPVPGISTIAAPVFDHTGDVCLVIAVMGTSQSFDSAVDGSPAQMLAAAAQRLSRRFGFI</sequence>
<dbReference type="SMART" id="SM00346">
    <property type="entry name" value="HTH_ICLR"/>
    <property type="match status" value="2"/>
</dbReference>
<proteinExistence type="predicted"/>
<dbReference type="SUPFAM" id="SSF46785">
    <property type="entry name" value="Winged helix' DNA-binding domain"/>
    <property type="match status" value="2"/>
</dbReference>
<feature type="domain" description="HTH iclR-type" evidence="5">
    <location>
        <begin position="317"/>
        <end position="378"/>
    </location>
</feature>
<feature type="domain" description="HTH iclR-type" evidence="5">
    <location>
        <begin position="22"/>
        <end position="84"/>
    </location>
</feature>
<feature type="region of interest" description="Disordered" evidence="4">
    <location>
        <begin position="284"/>
        <end position="312"/>
    </location>
</feature>
<organism evidence="7 8">
    <name type="scientific">Paraburkholderia caballeronis</name>
    <dbReference type="NCBI Taxonomy" id="416943"/>
    <lineage>
        <taxon>Bacteria</taxon>
        <taxon>Pseudomonadati</taxon>
        <taxon>Pseudomonadota</taxon>
        <taxon>Betaproteobacteria</taxon>
        <taxon>Burkholderiales</taxon>
        <taxon>Burkholderiaceae</taxon>
        <taxon>Paraburkholderia</taxon>
    </lineage>
</organism>
<name>A0A1H7QP67_9BURK</name>
<dbReference type="Pfam" id="PF01614">
    <property type="entry name" value="IclR_C"/>
    <property type="match status" value="2"/>
</dbReference>
<dbReference type="InterPro" id="IPR036390">
    <property type="entry name" value="WH_DNA-bd_sf"/>
</dbReference>
<reference evidence="8" key="1">
    <citation type="submission" date="2016-10" db="EMBL/GenBank/DDBJ databases">
        <authorList>
            <person name="Varghese N."/>
            <person name="Submissions S."/>
        </authorList>
    </citation>
    <scope>NUCLEOTIDE SEQUENCE [LARGE SCALE GENOMIC DNA]</scope>
    <source>
        <strain evidence="8">LMG 26416</strain>
    </source>
</reference>
<feature type="domain" description="IclR-ED" evidence="6">
    <location>
        <begin position="379"/>
        <end position="563"/>
    </location>
</feature>
<dbReference type="SUPFAM" id="SSF55781">
    <property type="entry name" value="GAF domain-like"/>
    <property type="match status" value="2"/>
</dbReference>
<dbReference type="InterPro" id="IPR036388">
    <property type="entry name" value="WH-like_DNA-bd_sf"/>
</dbReference>
<evidence type="ECO:0000313" key="7">
    <source>
        <dbReference type="EMBL" id="SEL49791.1"/>
    </source>
</evidence>
<accession>A0A1H7QP67</accession>
<keyword evidence="3" id="KW-0804">Transcription</keyword>
<evidence type="ECO:0000256" key="1">
    <source>
        <dbReference type="ARBA" id="ARBA00023015"/>
    </source>
</evidence>
<dbReference type="GO" id="GO:0003700">
    <property type="term" value="F:DNA-binding transcription factor activity"/>
    <property type="evidence" value="ECO:0007669"/>
    <property type="project" value="TreeGrafter"/>
</dbReference>
<keyword evidence="8" id="KW-1185">Reference proteome</keyword>
<dbReference type="PANTHER" id="PTHR30136">
    <property type="entry name" value="HELIX-TURN-HELIX TRANSCRIPTIONAL REGULATOR, ICLR FAMILY"/>
    <property type="match status" value="1"/>
</dbReference>
<feature type="region of interest" description="Disordered" evidence="4">
    <location>
        <begin position="1"/>
        <end position="20"/>
    </location>
</feature>
<dbReference type="RefSeq" id="WP_090548814.1">
    <property type="nucleotide sequence ID" value="NZ_FNSR01000002.1"/>
</dbReference>
<feature type="compositionally biased region" description="Pro residues" evidence="4">
    <location>
        <begin position="7"/>
        <end position="17"/>
    </location>
</feature>
<evidence type="ECO:0000256" key="4">
    <source>
        <dbReference type="SAM" id="MobiDB-lite"/>
    </source>
</evidence>
<dbReference type="EMBL" id="FOAJ01000008">
    <property type="protein sequence ID" value="SEL49791.1"/>
    <property type="molecule type" value="Genomic_DNA"/>
</dbReference>
<dbReference type="PANTHER" id="PTHR30136:SF8">
    <property type="entry name" value="TRANSCRIPTIONAL REGULATORY PROTEIN"/>
    <property type="match status" value="1"/>
</dbReference>
<dbReference type="InterPro" id="IPR029016">
    <property type="entry name" value="GAF-like_dom_sf"/>
</dbReference>
<dbReference type="Pfam" id="PF09339">
    <property type="entry name" value="HTH_IclR"/>
    <property type="match status" value="2"/>
</dbReference>
<dbReference type="InterPro" id="IPR005471">
    <property type="entry name" value="Tscrpt_reg_IclR_N"/>
</dbReference>
<dbReference type="Gene3D" id="1.10.10.10">
    <property type="entry name" value="Winged helix-like DNA-binding domain superfamily/Winged helix DNA-binding domain"/>
    <property type="match status" value="2"/>
</dbReference>
<dbReference type="Gene3D" id="3.30.450.40">
    <property type="match status" value="2"/>
</dbReference>
<keyword evidence="2 7" id="KW-0238">DNA-binding</keyword>
<dbReference type="AlphaFoldDB" id="A0A1H7QP67"/>
<evidence type="ECO:0000313" key="8">
    <source>
        <dbReference type="Proteomes" id="UP000199120"/>
    </source>
</evidence>
<feature type="domain" description="IclR-ED" evidence="6">
    <location>
        <begin position="85"/>
        <end position="274"/>
    </location>
</feature>